<keyword evidence="5" id="KW-0520">NAD</keyword>
<dbReference type="EC" id="2.3.1.286" evidence="1"/>
<dbReference type="GO" id="GO:0070403">
    <property type="term" value="F:NAD+ binding"/>
    <property type="evidence" value="ECO:0007669"/>
    <property type="project" value="InterPro"/>
</dbReference>
<dbReference type="GO" id="GO:0000122">
    <property type="term" value="P:negative regulation of transcription by RNA polymerase II"/>
    <property type="evidence" value="ECO:0007669"/>
    <property type="project" value="TreeGrafter"/>
</dbReference>
<keyword evidence="2" id="KW-0808">Transferase</keyword>
<dbReference type="PANTHER" id="PTHR11085">
    <property type="entry name" value="NAD-DEPENDENT PROTEIN DEACYLASE SIRTUIN-5, MITOCHONDRIAL-RELATED"/>
    <property type="match status" value="1"/>
</dbReference>
<accession>A0AAD2JHW4</accession>
<feature type="binding site" evidence="7">
    <location>
        <position position="198"/>
    </location>
    <ligand>
        <name>Zn(2+)</name>
        <dbReference type="ChEBI" id="CHEBI:29105"/>
    </ligand>
</feature>
<evidence type="ECO:0000256" key="4">
    <source>
        <dbReference type="ARBA" id="ARBA00022833"/>
    </source>
</evidence>
<keyword evidence="10" id="KW-1185">Reference proteome</keyword>
<feature type="active site" description="Proton acceptor" evidence="7">
    <location>
        <position position="190"/>
    </location>
</feature>
<dbReference type="SUPFAM" id="SSF54160">
    <property type="entry name" value="Chromo domain-like"/>
    <property type="match status" value="1"/>
</dbReference>
<evidence type="ECO:0000256" key="5">
    <source>
        <dbReference type="ARBA" id="ARBA00023027"/>
    </source>
</evidence>
<dbReference type="CDD" id="cd00024">
    <property type="entry name" value="CD_CSD"/>
    <property type="match status" value="1"/>
</dbReference>
<dbReference type="Proteomes" id="UP001295423">
    <property type="component" value="Unassembled WGS sequence"/>
</dbReference>
<proteinExistence type="inferred from homology"/>
<dbReference type="SUPFAM" id="SSF52467">
    <property type="entry name" value="DHS-like NAD/FAD-binding domain"/>
    <property type="match status" value="1"/>
</dbReference>
<evidence type="ECO:0000256" key="7">
    <source>
        <dbReference type="PROSITE-ProRule" id="PRU00236"/>
    </source>
</evidence>
<dbReference type="PANTHER" id="PTHR11085:SF12">
    <property type="entry name" value="NAD-DEPENDENT PROTEIN DEACYLASE SIRTUIN-6"/>
    <property type="match status" value="1"/>
</dbReference>
<reference evidence="9" key="1">
    <citation type="submission" date="2023-08" db="EMBL/GenBank/DDBJ databases">
        <authorList>
            <person name="Audoor S."/>
            <person name="Bilcke G."/>
        </authorList>
    </citation>
    <scope>NUCLEOTIDE SEQUENCE</scope>
</reference>
<organism evidence="9 10">
    <name type="scientific">Cylindrotheca closterium</name>
    <dbReference type="NCBI Taxonomy" id="2856"/>
    <lineage>
        <taxon>Eukaryota</taxon>
        <taxon>Sar</taxon>
        <taxon>Stramenopiles</taxon>
        <taxon>Ochrophyta</taxon>
        <taxon>Bacillariophyta</taxon>
        <taxon>Bacillariophyceae</taxon>
        <taxon>Bacillariophycidae</taxon>
        <taxon>Bacillariales</taxon>
        <taxon>Bacillariaceae</taxon>
        <taxon>Cylindrotheca</taxon>
    </lineage>
</organism>
<protein>
    <recommendedName>
        <fullName evidence="1">protein acetyllysine N-acetyltransferase</fullName>
        <ecNumber evidence="1">2.3.1.286</ecNumber>
    </recommendedName>
</protein>
<evidence type="ECO:0000313" key="10">
    <source>
        <dbReference type="Proteomes" id="UP001295423"/>
    </source>
</evidence>
<dbReference type="Pfam" id="PF02146">
    <property type="entry name" value="SIR2"/>
    <property type="match status" value="1"/>
</dbReference>
<feature type="domain" description="Deacetylase sirtuin-type" evidence="8">
    <location>
        <begin position="85"/>
        <end position="334"/>
    </location>
</feature>
<dbReference type="Gene3D" id="3.40.50.1220">
    <property type="entry name" value="TPP-binding domain"/>
    <property type="match status" value="1"/>
</dbReference>
<evidence type="ECO:0000259" key="8">
    <source>
        <dbReference type="PROSITE" id="PS50305"/>
    </source>
</evidence>
<evidence type="ECO:0000256" key="1">
    <source>
        <dbReference type="ARBA" id="ARBA00012928"/>
    </source>
</evidence>
<feature type="binding site" evidence="7">
    <location>
        <position position="225"/>
    </location>
    <ligand>
        <name>Zn(2+)</name>
        <dbReference type="ChEBI" id="CHEBI:29105"/>
    </ligand>
</feature>
<keyword evidence="4 7" id="KW-0862">Zinc</keyword>
<dbReference type="InterPro" id="IPR029035">
    <property type="entry name" value="DHS-like_NAD/FAD-binding_dom"/>
</dbReference>
<dbReference type="GO" id="GO:0003714">
    <property type="term" value="F:transcription corepressor activity"/>
    <property type="evidence" value="ECO:0007669"/>
    <property type="project" value="TreeGrafter"/>
</dbReference>
<dbReference type="AlphaFoldDB" id="A0AAD2JHW4"/>
<dbReference type="InterPro" id="IPR003000">
    <property type="entry name" value="Sirtuin"/>
</dbReference>
<dbReference type="EMBL" id="CAKOGP040001814">
    <property type="protein sequence ID" value="CAJ1952699.1"/>
    <property type="molecule type" value="Genomic_DNA"/>
</dbReference>
<dbReference type="PROSITE" id="PS50305">
    <property type="entry name" value="SIRTUIN"/>
    <property type="match status" value="1"/>
</dbReference>
<evidence type="ECO:0000256" key="2">
    <source>
        <dbReference type="ARBA" id="ARBA00022679"/>
    </source>
</evidence>
<dbReference type="GO" id="GO:0046872">
    <property type="term" value="F:metal ion binding"/>
    <property type="evidence" value="ECO:0007669"/>
    <property type="project" value="UniProtKB-KW"/>
</dbReference>
<dbReference type="GO" id="GO:0005634">
    <property type="term" value="C:nucleus"/>
    <property type="evidence" value="ECO:0007669"/>
    <property type="project" value="TreeGrafter"/>
</dbReference>
<dbReference type="InterPro" id="IPR050134">
    <property type="entry name" value="NAD-dep_sirtuin_deacylases"/>
</dbReference>
<dbReference type="Gene3D" id="2.40.50.40">
    <property type="match status" value="1"/>
</dbReference>
<name>A0AAD2JHW4_9STRA</name>
<dbReference type="InterPro" id="IPR016197">
    <property type="entry name" value="Chromo-like_dom_sf"/>
</dbReference>
<comment type="similarity">
    <text evidence="6">Belongs to the sirtuin family. Class IV subfamily.</text>
</comment>
<comment type="caution">
    <text evidence="9">The sequence shown here is derived from an EMBL/GenBank/DDBJ whole genome shotgun (WGS) entry which is preliminary data.</text>
</comment>
<dbReference type="InterPro" id="IPR026590">
    <property type="entry name" value="Ssirtuin_cat_dom"/>
</dbReference>
<keyword evidence="3 7" id="KW-0479">Metal-binding</keyword>
<evidence type="ECO:0000256" key="6">
    <source>
        <dbReference type="ARBA" id="ARBA00038170"/>
    </source>
</evidence>
<feature type="binding site" evidence="7">
    <location>
        <position position="228"/>
    </location>
    <ligand>
        <name>Zn(2+)</name>
        <dbReference type="ChEBI" id="CHEBI:29105"/>
    </ligand>
</feature>
<evidence type="ECO:0000256" key="3">
    <source>
        <dbReference type="ARBA" id="ARBA00022723"/>
    </source>
</evidence>
<gene>
    <name evidence="9" type="ORF">CYCCA115_LOCUS13672</name>
</gene>
<dbReference type="Gene3D" id="2.20.28.200">
    <property type="match status" value="1"/>
</dbReference>
<sequence>MAKSNKKRKACNYTYTMEEAEIECILDERGGNGKQKTKQQHEYLCAWADGNEEPQWVAAKHLKGTIALEEWEDQEDEEPEIFDPPAILAPKCYSLAQLVQTAKRTSILLGAGISAPILPTFRGQHGLWTKNAHKNTKADAKVSDGLQPTLAHEGLVALEKAGFIHYVATQNYDDLSSRSGFPEHKLSELHGNIFVETCDDCHKVFHRDFEVPKDDSLEHETGRHCEDCGGILRDSIIHFEEDLPEPSLTKAMNKFAESDLIIVVGSSLKVEPAAGLPFSNKHTTTTTRQSSKRDVNTCIVNLQPTGYDSQADLIIHGTCDQVIDAVAKELLGNNWR</sequence>
<feature type="binding site" evidence="7">
    <location>
        <position position="201"/>
    </location>
    <ligand>
        <name>Zn(2+)</name>
        <dbReference type="ChEBI" id="CHEBI:29105"/>
    </ligand>
</feature>
<dbReference type="GO" id="GO:0017136">
    <property type="term" value="F:histone deacetylase activity, NAD-dependent"/>
    <property type="evidence" value="ECO:0007669"/>
    <property type="project" value="TreeGrafter"/>
</dbReference>
<evidence type="ECO:0000313" key="9">
    <source>
        <dbReference type="EMBL" id="CAJ1952699.1"/>
    </source>
</evidence>